<protein>
    <recommendedName>
        <fullName evidence="2">Rab-GAP TBC domain-containing protein</fullName>
    </recommendedName>
</protein>
<proteinExistence type="predicted"/>
<feature type="region of interest" description="Disordered" evidence="1">
    <location>
        <begin position="1235"/>
        <end position="1256"/>
    </location>
</feature>
<feature type="region of interest" description="Disordered" evidence="1">
    <location>
        <begin position="1194"/>
        <end position="1215"/>
    </location>
</feature>
<dbReference type="Gene3D" id="1.10.8.270">
    <property type="entry name" value="putative rabgap domain of human tbc1 domain family member 14 like domains"/>
    <property type="match status" value="1"/>
</dbReference>
<feature type="region of interest" description="Disordered" evidence="1">
    <location>
        <begin position="347"/>
        <end position="371"/>
    </location>
</feature>
<organism evidence="3 4">
    <name type="scientific">Polypedilum vanderplanki</name>
    <name type="common">Sleeping chironomid midge</name>
    <dbReference type="NCBI Taxonomy" id="319348"/>
    <lineage>
        <taxon>Eukaryota</taxon>
        <taxon>Metazoa</taxon>
        <taxon>Ecdysozoa</taxon>
        <taxon>Arthropoda</taxon>
        <taxon>Hexapoda</taxon>
        <taxon>Insecta</taxon>
        <taxon>Pterygota</taxon>
        <taxon>Neoptera</taxon>
        <taxon>Endopterygota</taxon>
        <taxon>Diptera</taxon>
        <taxon>Nematocera</taxon>
        <taxon>Chironomoidea</taxon>
        <taxon>Chironomidae</taxon>
        <taxon>Chironominae</taxon>
        <taxon>Polypedilum</taxon>
        <taxon>Polypedilum</taxon>
    </lineage>
</organism>
<feature type="compositionally biased region" description="Polar residues" evidence="1">
    <location>
        <begin position="711"/>
        <end position="726"/>
    </location>
</feature>
<dbReference type="InterPro" id="IPR035969">
    <property type="entry name" value="Rab-GAP_TBC_sf"/>
</dbReference>
<dbReference type="OrthoDB" id="289721at2759"/>
<feature type="compositionally biased region" description="Basic and acidic residues" evidence="1">
    <location>
        <begin position="492"/>
        <end position="501"/>
    </location>
</feature>
<name>A0A9J6BSR3_POLVA</name>
<dbReference type="PANTHER" id="PTHR13399">
    <property type="entry name" value="TRANSLOCON-ASSOCIATED PROTEIN TRAP , GAMMA SUBUNIT"/>
    <property type="match status" value="1"/>
</dbReference>
<evidence type="ECO:0000259" key="2">
    <source>
        <dbReference type="PROSITE" id="PS50086"/>
    </source>
</evidence>
<accession>A0A9J6BSR3</accession>
<feature type="compositionally biased region" description="Polar residues" evidence="1">
    <location>
        <begin position="1091"/>
        <end position="1100"/>
    </location>
</feature>
<evidence type="ECO:0000313" key="4">
    <source>
        <dbReference type="Proteomes" id="UP001107558"/>
    </source>
</evidence>
<feature type="region of interest" description="Disordered" evidence="1">
    <location>
        <begin position="698"/>
        <end position="726"/>
    </location>
</feature>
<feature type="compositionally biased region" description="Polar residues" evidence="1">
    <location>
        <begin position="454"/>
        <end position="465"/>
    </location>
</feature>
<feature type="compositionally biased region" description="Low complexity" evidence="1">
    <location>
        <begin position="1242"/>
        <end position="1256"/>
    </location>
</feature>
<feature type="domain" description="Rab-GAP TBC" evidence="2">
    <location>
        <begin position="41"/>
        <end position="246"/>
    </location>
</feature>
<feature type="compositionally biased region" description="Polar residues" evidence="1">
    <location>
        <begin position="1201"/>
        <end position="1210"/>
    </location>
</feature>
<dbReference type="Gene3D" id="1.10.472.80">
    <property type="entry name" value="Ypt/Rab-GAP domain of gyp1p, domain 3"/>
    <property type="match status" value="1"/>
</dbReference>
<dbReference type="GO" id="GO:0005783">
    <property type="term" value="C:endoplasmic reticulum"/>
    <property type="evidence" value="ECO:0007669"/>
    <property type="project" value="TreeGrafter"/>
</dbReference>
<gene>
    <name evidence="3" type="ORF">PVAND_002758</name>
</gene>
<dbReference type="InterPro" id="IPR000195">
    <property type="entry name" value="Rab-GAP-TBC_dom"/>
</dbReference>
<comment type="caution">
    <text evidence="3">The sequence shown here is derived from an EMBL/GenBank/DDBJ whole genome shotgun (WGS) entry which is preliminary data.</text>
</comment>
<sequence>MPTNILPSSGGSGSRMTIPESTSDFKDWLEGIKMVARLPGGMPIEFRRKLWLALAERYLKRRGVDWEIEKIKWFSEKSRADDEELGIQIVKDLHRTGHSLLAGPNGALNQAKLKRILMGYTRWNPEVGYCQGFNMLGAIILQVMDKNEVDSIKVMIFLIEGLLPNGYFCGSLMGLQVDMAVFRELLGNKLPKLARHLQKLQYSTNEPSVEPPLINVFTMQWFLTLFCNCLPMISVLRIWDLIMIEGSDVLLRTALALWKIMEDRILREVRTADDFYCKMETLSAELLDENTIDSNVIIQMISDLGPIQELQKLRHKHLTASYQDQKQLKMIYSKVQGESERLAVANAWQSNRTRRGSHSQSQQREREQSDREKIAIDITILKKQYDKLRERQKQAHIILTSAVTKQNQQKQQQTPTNVNKLLAGKHAIIAKGGRRAPPKGAIPPARKIPKSPKTHSSVNASASNKINDETLHWKNMDEEVRRKNSLTWKEINAESSRKRSDSSSYSENSDTESSTSTSLCDDENIPSLDSTPIKKKRNKDAYKEDKCAKEQQIAIPTLSEIKSCPEISLECLNESNEKVEQDELEYSHQGPSEFHLSLSPEYEGISSISQLSPLPDISTYFTAISPIKTPCNYFEFPDFRSFTMDNVSVSSISCGDKYEVNEQGVTNEFFERVTSSNAFNMMPSTHFSYDLPYDIPSNMNQSYSSDKDENVSNNDESDGQMSQSYTNDETTITNILPENKNKSSLKHVNQKSFSMEEGTLDNDDTIKINRSYSDGTIMECEDFKKIIAENSKILIKMRTFIDSAESISTSTTTKLIEDTIIEETKLSSNSSECEEIAAIDIEEPSTSEAGGKDLHQTQDIAEIERELLDDNIAKQPSTTLPQLACNAAAHVCDDVTVQSEKSMNEDKNSDALATLQAQQICSSNNISSTTTSSSDCTTFAQKTLPLNDVGDSDNEILQRKSNCETINSPKFNEISALVDKLKKEVMESDREKSTSVIEKKNEVKSEVAEFDKVINNEKSTAASEVEKIPTKIIITIEKSVEEENKEIKVDLEKSIDDDKPSAAVEKKQKIDNKNSNKVSVEHNTQLEKSQEQPANRNHVDNNTVVFIAASIDDKAINNGNQNNLYETKAVDVEQKDSSKILDKLNFQLQRYEDTRLTTSTISSISRSPSNERHREDYKRELEALIKERELEKTQKFRANDLSPSKSSQSLYDHEPRNDIRRRDIIAIATLESDQRVRRPFKSSPSSSLSSSPSNISNTLSSIQNTIKSLDSACQRSEIYNYKKLDKAMENIEKICESDRDWYYYKRIKTYESPPSFKIDDILTTKSQRSYLDDDISTFSRYDNDILRKPKTPDLDSDYIAKLRCLSTEDYIAGRKSPMGLSPSREIRYSRIDRSPTSPVLSSRFLKSPTGDRASKSAENSPSRYTGDTTSNSNTRSRYVPSMSSSDLSNFNSRSTVLTDSKKYYDQFDWEKTSTSRISNRRKYDI</sequence>
<evidence type="ECO:0000256" key="1">
    <source>
        <dbReference type="SAM" id="MobiDB-lite"/>
    </source>
</evidence>
<dbReference type="InterPro" id="IPR032738">
    <property type="entry name" value="Tbc1d30_C"/>
</dbReference>
<feature type="compositionally biased region" description="Low complexity" evidence="1">
    <location>
        <begin position="502"/>
        <end position="518"/>
    </location>
</feature>
<dbReference type="SMART" id="SM00164">
    <property type="entry name" value="TBC"/>
    <property type="match status" value="1"/>
</dbReference>
<dbReference type="PROSITE" id="PS50086">
    <property type="entry name" value="TBC_RABGAP"/>
    <property type="match status" value="1"/>
</dbReference>
<feature type="region of interest" description="Disordered" evidence="1">
    <location>
        <begin position="430"/>
        <end position="470"/>
    </location>
</feature>
<dbReference type="Pfam" id="PF00566">
    <property type="entry name" value="RabGAP-TBC"/>
    <property type="match status" value="1"/>
</dbReference>
<dbReference type="EMBL" id="JADBJN010000003">
    <property type="protein sequence ID" value="KAG5672645.1"/>
    <property type="molecule type" value="Genomic_DNA"/>
</dbReference>
<feature type="compositionally biased region" description="Basic and acidic residues" evidence="1">
    <location>
        <begin position="1384"/>
        <end position="1393"/>
    </location>
</feature>
<feature type="region of interest" description="Disordered" evidence="1">
    <location>
        <begin position="1382"/>
        <end position="1451"/>
    </location>
</feature>
<dbReference type="Pfam" id="PF15733">
    <property type="entry name" value="DUF4682"/>
    <property type="match status" value="1"/>
</dbReference>
<dbReference type="SUPFAM" id="SSF47923">
    <property type="entry name" value="Ypt/Rab-GAP domain of gyp1p"/>
    <property type="match status" value="2"/>
</dbReference>
<feature type="region of interest" description="Disordered" evidence="1">
    <location>
        <begin position="492"/>
        <end position="546"/>
    </location>
</feature>
<dbReference type="PANTHER" id="PTHR13399:SF2">
    <property type="entry name" value="TRANSLOCON-ASSOCIATED PROTEIN SUBUNIT GAMMA"/>
    <property type="match status" value="1"/>
</dbReference>
<keyword evidence="4" id="KW-1185">Reference proteome</keyword>
<evidence type="ECO:0000313" key="3">
    <source>
        <dbReference type="EMBL" id="KAG5672645.1"/>
    </source>
</evidence>
<reference evidence="3" key="1">
    <citation type="submission" date="2021-03" db="EMBL/GenBank/DDBJ databases">
        <title>Chromosome level genome of the anhydrobiotic midge Polypedilum vanderplanki.</title>
        <authorList>
            <person name="Yoshida Y."/>
            <person name="Kikawada T."/>
            <person name="Gusev O."/>
        </authorList>
    </citation>
    <scope>NUCLEOTIDE SEQUENCE</scope>
    <source>
        <strain evidence="3">NIAS01</strain>
        <tissue evidence="3">Whole body or cell culture</tissue>
    </source>
</reference>
<feature type="region of interest" description="Disordered" evidence="1">
    <location>
        <begin position="1056"/>
        <end position="1100"/>
    </location>
</feature>
<feature type="compositionally biased region" description="Polar residues" evidence="1">
    <location>
        <begin position="1416"/>
        <end position="1436"/>
    </location>
</feature>
<dbReference type="Proteomes" id="UP001107558">
    <property type="component" value="Chromosome 3"/>
</dbReference>
<feature type="compositionally biased region" description="Basic and acidic residues" evidence="1">
    <location>
        <begin position="1056"/>
        <end position="1074"/>
    </location>
</feature>
<feature type="compositionally biased region" description="Low complexity" evidence="1">
    <location>
        <begin position="1441"/>
        <end position="1451"/>
    </location>
</feature>